<evidence type="ECO:0000256" key="2">
    <source>
        <dbReference type="ARBA" id="ARBA00022679"/>
    </source>
</evidence>
<dbReference type="InterPro" id="IPR050320">
    <property type="entry name" value="N5-glutamine_MTase"/>
</dbReference>
<evidence type="ECO:0000313" key="8">
    <source>
        <dbReference type="EMBL" id="OFI47534.1"/>
    </source>
</evidence>
<dbReference type="OrthoDB" id="9800643at2"/>
<dbReference type="InterPro" id="IPR007848">
    <property type="entry name" value="Small_mtfrase_dom"/>
</dbReference>
<dbReference type="HAMAP" id="MF_02126">
    <property type="entry name" value="RF_methyltr_PrmC"/>
    <property type="match status" value="1"/>
</dbReference>
<dbReference type="NCBIfam" id="TIGR03534">
    <property type="entry name" value="RF_mod_PrmC"/>
    <property type="match status" value="1"/>
</dbReference>
<keyword evidence="2 5" id="KW-0808">Transferase</keyword>
<feature type="binding site" evidence="5">
    <location>
        <position position="177"/>
    </location>
    <ligand>
        <name>S-adenosyl-L-methionine</name>
        <dbReference type="ChEBI" id="CHEBI:59789"/>
    </ligand>
</feature>
<protein>
    <recommendedName>
        <fullName evidence="5">Release factor glutamine methyltransferase</fullName>
        <shortName evidence="5">RF MTase</shortName>
        <ecNumber evidence="5">2.1.1.297</ecNumber>
    </recommendedName>
    <alternativeName>
        <fullName evidence="5">N5-glutamine methyltransferase PrmC</fullName>
    </alternativeName>
    <alternativeName>
        <fullName evidence="5">Protein-(glutamine-N5) MTase PrmC</fullName>
    </alternativeName>
    <alternativeName>
        <fullName evidence="5">Protein-glutamine N-methyltransferase PrmC</fullName>
    </alternativeName>
</protein>
<dbReference type="InterPro" id="IPR002052">
    <property type="entry name" value="DNA_methylase_N6_adenine_CS"/>
</dbReference>
<comment type="similarity">
    <text evidence="5">Belongs to the protein N5-glutamine methyltransferase family. PrmC subfamily.</text>
</comment>
<dbReference type="InterPro" id="IPR004556">
    <property type="entry name" value="HemK-like"/>
</dbReference>
<dbReference type="PROSITE" id="PS00092">
    <property type="entry name" value="N6_MTASE"/>
    <property type="match status" value="1"/>
</dbReference>
<keyword evidence="1 5" id="KW-0489">Methyltransferase</keyword>
<keyword evidence="9" id="KW-1185">Reference proteome</keyword>
<evidence type="ECO:0000256" key="3">
    <source>
        <dbReference type="ARBA" id="ARBA00022691"/>
    </source>
</evidence>
<dbReference type="GO" id="GO:0102559">
    <property type="term" value="F:peptide chain release factor N(5)-glutamine methyltransferase activity"/>
    <property type="evidence" value="ECO:0007669"/>
    <property type="project" value="UniProtKB-EC"/>
</dbReference>
<dbReference type="AlphaFoldDB" id="A0A9Q5P0E6"/>
<feature type="domain" description="Release factor glutamine methyltransferase N-terminal" evidence="7">
    <location>
        <begin position="14"/>
        <end position="69"/>
    </location>
</feature>
<dbReference type="EC" id="2.1.1.297" evidence="5"/>
<dbReference type="GO" id="GO:0032259">
    <property type="term" value="P:methylation"/>
    <property type="evidence" value="ECO:0007669"/>
    <property type="project" value="UniProtKB-KW"/>
</dbReference>
<dbReference type="InterPro" id="IPR019874">
    <property type="entry name" value="RF_methyltr_PrmC"/>
</dbReference>
<feature type="binding site" evidence="5">
    <location>
        <position position="136"/>
    </location>
    <ligand>
        <name>S-adenosyl-L-methionine</name>
        <dbReference type="ChEBI" id="CHEBI:59789"/>
    </ligand>
</feature>
<dbReference type="EMBL" id="MKIQ01000005">
    <property type="protein sequence ID" value="OFI47534.1"/>
    <property type="molecule type" value="Genomic_DNA"/>
</dbReference>
<dbReference type="SUPFAM" id="SSF53335">
    <property type="entry name" value="S-adenosyl-L-methionine-dependent methyltransferases"/>
    <property type="match status" value="1"/>
</dbReference>
<dbReference type="NCBIfam" id="TIGR00536">
    <property type="entry name" value="hemK_fam"/>
    <property type="match status" value="1"/>
</dbReference>
<dbReference type="PANTHER" id="PTHR18895">
    <property type="entry name" value="HEMK METHYLTRANSFERASE"/>
    <property type="match status" value="1"/>
</dbReference>
<evidence type="ECO:0000313" key="9">
    <source>
        <dbReference type="Proteomes" id="UP000177273"/>
    </source>
</evidence>
<proteinExistence type="inferred from homology"/>
<dbReference type="Gene3D" id="3.40.50.150">
    <property type="entry name" value="Vaccinia Virus protein VP39"/>
    <property type="match status" value="1"/>
</dbReference>
<keyword evidence="3 5" id="KW-0949">S-adenosyl-L-methionine</keyword>
<reference evidence="9" key="1">
    <citation type="submission" date="2016-09" db="EMBL/GenBank/DDBJ databases">
        <title>Draft genome sequence of a novel species of the family Streptococcaceae isolated from flowers.</title>
        <authorList>
            <person name="Chuah L.-O."/>
            <person name="Yap K.-P."/>
            <person name="Thong K.L."/>
            <person name="Liong M.T."/>
            <person name="Ahmad R."/>
            <person name="Rusul G."/>
        </authorList>
    </citation>
    <scope>NUCLEOTIDE SEQUENCE [LARGE SCALE GENOMIC DNA]</scope>
    <source>
        <strain evidence="9">HibF3</strain>
    </source>
</reference>
<dbReference type="GO" id="GO:0003676">
    <property type="term" value="F:nucleic acid binding"/>
    <property type="evidence" value="ECO:0007669"/>
    <property type="project" value="InterPro"/>
</dbReference>
<feature type="binding site" evidence="5">
    <location>
        <begin position="177"/>
        <end position="180"/>
    </location>
    <ligand>
        <name>substrate</name>
    </ligand>
</feature>
<comment type="caution">
    <text evidence="8">The sequence shown here is derived from an EMBL/GenBank/DDBJ whole genome shotgun (WGS) entry which is preliminary data.</text>
</comment>
<evidence type="ECO:0000259" key="6">
    <source>
        <dbReference type="Pfam" id="PF05175"/>
    </source>
</evidence>
<evidence type="ECO:0000256" key="4">
    <source>
        <dbReference type="ARBA" id="ARBA00048391"/>
    </source>
</evidence>
<feature type="domain" description="Methyltransferase small" evidence="6">
    <location>
        <begin position="102"/>
        <end position="185"/>
    </location>
</feature>
<dbReference type="Proteomes" id="UP000177273">
    <property type="component" value="Unassembled WGS sequence"/>
</dbReference>
<organism evidence="8 9">
    <name type="scientific">Floricoccus penangensis</name>
    <dbReference type="NCBI Taxonomy" id="1859475"/>
    <lineage>
        <taxon>Bacteria</taxon>
        <taxon>Bacillati</taxon>
        <taxon>Bacillota</taxon>
        <taxon>Bacilli</taxon>
        <taxon>Lactobacillales</taxon>
        <taxon>Streptococcaceae</taxon>
        <taxon>Floricoccus</taxon>
    </lineage>
</organism>
<dbReference type="Pfam" id="PF05175">
    <property type="entry name" value="MTS"/>
    <property type="match status" value="1"/>
</dbReference>
<dbReference type="PANTHER" id="PTHR18895:SF74">
    <property type="entry name" value="MTRF1L RELEASE FACTOR GLUTAMINE METHYLTRANSFERASE"/>
    <property type="match status" value="1"/>
</dbReference>
<dbReference type="InterPro" id="IPR040758">
    <property type="entry name" value="PrmC_N"/>
</dbReference>
<comment type="function">
    <text evidence="5">Methylates the class 1 translation termination release factors RF1/PrfA and RF2/PrfB on the glutamine residue of the universally conserved GGQ motif.</text>
</comment>
<evidence type="ECO:0000259" key="7">
    <source>
        <dbReference type="Pfam" id="PF17827"/>
    </source>
</evidence>
<sequence>MNYKEFFDEREKDAQNQEDLGYVYRYIKKLDRLSYLNLLNKEIEENDWQFLEDISQRLAQNEPAQYIVGDTDFYNLNLKVDSRALIPRPETEELVDLILKENEVENLKVLDVGTGTGAIGLSLKKARPSWQVTLADISTDALTLANTNAEANNLSVDFVQSDVFSNVNGSFDIIVSNPPYIAYNEQDLMDESVIKYEPDLALYATESGLAIYNRLAANSEQFLSQNGKIYLEIGFNQGQAVKNLFQKSFPKKEIRILPDLAGLDRMVVISDNGEIRK</sequence>
<dbReference type="CDD" id="cd02440">
    <property type="entry name" value="AdoMet_MTases"/>
    <property type="match status" value="1"/>
</dbReference>
<accession>A0A9Q5P0E6</accession>
<comment type="catalytic activity">
    <reaction evidence="4 5">
        <text>L-glutaminyl-[peptide chain release factor] + S-adenosyl-L-methionine = N(5)-methyl-L-glutaminyl-[peptide chain release factor] + S-adenosyl-L-homocysteine + H(+)</text>
        <dbReference type="Rhea" id="RHEA:42896"/>
        <dbReference type="Rhea" id="RHEA-COMP:10271"/>
        <dbReference type="Rhea" id="RHEA-COMP:10272"/>
        <dbReference type="ChEBI" id="CHEBI:15378"/>
        <dbReference type="ChEBI" id="CHEBI:30011"/>
        <dbReference type="ChEBI" id="CHEBI:57856"/>
        <dbReference type="ChEBI" id="CHEBI:59789"/>
        <dbReference type="ChEBI" id="CHEBI:61891"/>
        <dbReference type="EC" id="2.1.1.297"/>
    </reaction>
</comment>
<comment type="caution">
    <text evidence="5">Lacks conserved residue(s) required for the propagation of feature annotation.</text>
</comment>
<dbReference type="InterPro" id="IPR029063">
    <property type="entry name" value="SAM-dependent_MTases_sf"/>
</dbReference>
<dbReference type="Pfam" id="PF17827">
    <property type="entry name" value="PrmC_N"/>
    <property type="match status" value="1"/>
</dbReference>
<dbReference type="Gene3D" id="1.10.8.10">
    <property type="entry name" value="DNA helicase RuvA subunit, C-terminal domain"/>
    <property type="match status" value="1"/>
</dbReference>
<evidence type="ECO:0000256" key="1">
    <source>
        <dbReference type="ARBA" id="ARBA00022603"/>
    </source>
</evidence>
<name>A0A9Q5P0E6_9LACT</name>
<feature type="binding site" evidence="5">
    <location>
        <begin position="113"/>
        <end position="117"/>
    </location>
    <ligand>
        <name>S-adenosyl-L-methionine</name>
        <dbReference type="ChEBI" id="CHEBI:59789"/>
    </ligand>
</feature>
<dbReference type="RefSeq" id="WP_070787311.1">
    <property type="nucleotide sequence ID" value="NZ_MKIQ01000005.1"/>
</dbReference>
<evidence type="ECO:0000256" key="5">
    <source>
        <dbReference type="HAMAP-Rule" id="MF_02126"/>
    </source>
</evidence>
<gene>
    <name evidence="5" type="primary">prmC</name>
    <name evidence="8" type="ORF">BG262_09420</name>
</gene>